<evidence type="ECO:0000256" key="1">
    <source>
        <dbReference type="SAM" id="MobiDB-lite"/>
    </source>
</evidence>
<feature type="compositionally biased region" description="Basic residues" evidence="1">
    <location>
        <begin position="9"/>
        <end position="25"/>
    </location>
</feature>
<reference evidence="3" key="1">
    <citation type="submission" date="2017-02" db="UniProtKB">
        <authorList>
            <consortium name="WormBaseParasite"/>
        </authorList>
    </citation>
    <scope>IDENTIFICATION</scope>
</reference>
<organism evidence="2 3">
    <name type="scientific">Parastrongyloides trichosuri</name>
    <name type="common">Possum-specific nematode worm</name>
    <dbReference type="NCBI Taxonomy" id="131310"/>
    <lineage>
        <taxon>Eukaryota</taxon>
        <taxon>Metazoa</taxon>
        <taxon>Ecdysozoa</taxon>
        <taxon>Nematoda</taxon>
        <taxon>Chromadorea</taxon>
        <taxon>Rhabditida</taxon>
        <taxon>Tylenchina</taxon>
        <taxon>Panagrolaimomorpha</taxon>
        <taxon>Strongyloidoidea</taxon>
        <taxon>Strongyloididae</taxon>
        <taxon>Parastrongyloides</taxon>
    </lineage>
</organism>
<feature type="compositionally biased region" description="Basic and acidic residues" evidence="1">
    <location>
        <begin position="143"/>
        <end position="157"/>
    </location>
</feature>
<keyword evidence="2" id="KW-1185">Reference proteome</keyword>
<dbReference type="AlphaFoldDB" id="A0A0N4ZGF2"/>
<evidence type="ECO:0000313" key="3">
    <source>
        <dbReference type="WBParaSite" id="PTRK_0000686000.1"/>
    </source>
</evidence>
<dbReference type="WBParaSite" id="PTRK_0000686000.1">
    <property type="protein sequence ID" value="PTRK_0000686000.1"/>
    <property type="gene ID" value="PTRK_0000686000"/>
</dbReference>
<protein>
    <submittedName>
        <fullName evidence="3">LigA</fullName>
    </submittedName>
</protein>
<accession>A0A0N4ZGF2</accession>
<evidence type="ECO:0000313" key="2">
    <source>
        <dbReference type="Proteomes" id="UP000038045"/>
    </source>
</evidence>
<proteinExistence type="predicted"/>
<sequence length="187" mass="19555">MTARGRAAHDRRPHHLGRRRPRREARPRLAPPDAGRVRRPVGGQGQSEGLYRRGARALRGAGSRAAVRASGAGQDHAGADRGARTGGGFSRHLGADPGQGGRSGRDPDQSGTARRAVHRRDPPAVAGGRGSAVPGDGRFPAGYHDRRGAGRALDQHRSAAVHPGRGDHPRRAPAEPAARSLRDSAAA</sequence>
<feature type="compositionally biased region" description="Low complexity" evidence="1">
    <location>
        <begin position="57"/>
        <end position="73"/>
    </location>
</feature>
<feature type="region of interest" description="Disordered" evidence="1">
    <location>
        <begin position="1"/>
        <end position="187"/>
    </location>
</feature>
<name>A0A0N4ZGF2_PARTI</name>
<dbReference type="Proteomes" id="UP000038045">
    <property type="component" value="Unplaced"/>
</dbReference>
<feature type="compositionally biased region" description="Basic and acidic residues" evidence="1">
    <location>
        <begin position="164"/>
        <end position="173"/>
    </location>
</feature>